<keyword evidence="2" id="KW-1185">Reference proteome</keyword>
<sequence length="81" mass="9205">MTDDIKSREILFLRTPEVKERLRPALAPGNNDKTMVAPITVERTTNVKATIEGQIKQRACNTHITEISLSISKNQIMRTNR</sequence>
<organism evidence="1 2">
    <name type="scientific">Collimonas arenae</name>
    <dbReference type="NCBI Taxonomy" id="279058"/>
    <lineage>
        <taxon>Bacteria</taxon>
        <taxon>Pseudomonadati</taxon>
        <taxon>Pseudomonadota</taxon>
        <taxon>Betaproteobacteria</taxon>
        <taxon>Burkholderiales</taxon>
        <taxon>Oxalobacteraceae</taxon>
        <taxon>Collimonas</taxon>
    </lineage>
</organism>
<gene>
    <name evidence="1" type="ORF">CAter282_2415</name>
</gene>
<dbReference type="PATRIC" id="fig|279058.17.peg.2636"/>
<evidence type="ECO:0000313" key="2">
    <source>
        <dbReference type="Proteomes" id="UP000071778"/>
    </source>
</evidence>
<reference evidence="1 2" key="1">
    <citation type="submission" date="2015-11" db="EMBL/GenBank/DDBJ databases">
        <title>Exploring the genomic traits of fungus-feeding bacterial genus Collimonas.</title>
        <authorList>
            <person name="Song C."/>
            <person name="Schmidt R."/>
            <person name="de Jager V."/>
            <person name="Krzyzanowska D."/>
            <person name="Jongedijk E."/>
            <person name="Cankar K."/>
            <person name="Beekwilder J."/>
            <person name="van Veen A."/>
            <person name="de Boer W."/>
            <person name="van Veen J.A."/>
            <person name="Garbeva P."/>
        </authorList>
    </citation>
    <scope>NUCLEOTIDE SEQUENCE [LARGE SCALE GENOMIC DNA]</scope>
    <source>
        <strain evidence="1 2">Ter282</strain>
    </source>
</reference>
<protein>
    <submittedName>
        <fullName evidence="1">Uncharacterized protein</fullName>
    </submittedName>
</protein>
<evidence type="ECO:0000313" key="1">
    <source>
        <dbReference type="EMBL" id="AMP10160.1"/>
    </source>
</evidence>
<dbReference type="EMBL" id="CP013235">
    <property type="protein sequence ID" value="AMP10160.1"/>
    <property type="molecule type" value="Genomic_DNA"/>
</dbReference>
<dbReference type="Proteomes" id="UP000071778">
    <property type="component" value="Chromosome"/>
</dbReference>
<dbReference type="AlphaFoldDB" id="A0A127QJA1"/>
<accession>A0A127QJA1</accession>
<proteinExistence type="predicted"/>
<dbReference type="RefSeq" id="WP_061533499.1">
    <property type="nucleotide sequence ID" value="NZ_CP013233.1"/>
</dbReference>
<name>A0A127QJA1_9BURK</name>